<keyword evidence="2" id="KW-1185">Reference proteome</keyword>
<organism evidence="1 2">
    <name type="scientific">Motilibacter peucedani</name>
    <dbReference type="NCBI Taxonomy" id="598650"/>
    <lineage>
        <taxon>Bacteria</taxon>
        <taxon>Bacillati</taxon>
        <taxon>Actinomycetota</taxon>
        <taxon>Actinomycetes</taxon>
        <taxon>Motilibacterales</taxon>
        <taxon>Motilibacteraceae</taxon>
        <taxon>Motilibacter</taxon>
    </lineage>
</organism>
<dbReference type="InParanoid" id="A0A420XPK4"/>
<dbReference type="RefSeq" id="WP_121193887.1">
    <property type="nucleotide sequence ID" value="NZ_RBWV01000012.1"/>
</dbReference>
<proteinExistence type="predicted"/>
<gene>
    <name evidence="1" type="ORF">CLV35_2630</name>
</gene>
<dbReference type="AlphaFoldDB" id="A0A420XPK4"/>
<evidence type="ECO:0000313" key="1">
    <source>
        <dbReference type="EMBL" id="RKS74129.1"/>
    </source>
</evidence>
<protein>
    <submittedName>
        <fullName evidence="1">Uncharacterized protein</fullName>
    </submittedName>
</protein>
<sequence length="71" mass="7837">MVIRLTSLWKHRSDRRQKPALLAVILPEPLASEVLELLRIGKRVEAVKLTRARTGLGLLPAVKAVDALACD</sequence>
<comment type="caution">
    <text evidence="1">The sequence shown here is derived from an EMBL/GenBank/DDBJ whole genome shotgun (WGS) entry which is preliminary data.</text>
</comment>
<evidence type="ECO:0000313" key="2">
    <source>
        <dbReference type="Proteomes" id="UP000281955"/>
    </source>
</evidence>
<reference evidence="1 2" key="1">
    <citation type="submission" date="2018-10" db="EMBL/GenBank/DDBJ databases">
        <title>Genomic Encyclopedia of Archaeal and Bacterial Type Strains, Phase II (KMG-II): from individual species to whole genera.</title>
        <authorList>
            <person name="Goeker M."/>
        </authorList>
    </citation>
    <scope>NUCLEOTIDE SEQUENCE [LARGE SCALE GENOMIC DNA]</scope>
    <source>
        <strain evidence="1 2">RP-AC37</strain>
    </source>
</reference>
<name>A0A420XPK4_9ACTN</name>
<accession>A0A420XPK4</accession>
<dbReference type="OrthoDB" id="3298842at2"/>
<dbReference type="Proteomes" id="UP000281955">
    <property type="component" value="Unassembled WGS sequence"/>
</dbReference>
<dbReference type="EMBL" id="RBWV01000012">
    <property type="protein sequence ID" value="RKS74129.1"/>
    <property type="molecule type" value="Genomic_DNA"/>
</dbReference>